<evidence type="ECO:0000256" key="1">
    <source>
        <dbReference type="SAM" id="MobiDB-lite"/>
    </source>
</evidence>
<evidence type="ECO:0000313" key="2">
    <source>
        <dbReference type="EMBL" id="KAI7840500.1"/>
    </source>
</evidence>
<proteinExistence type="predicted"/>
<comment type="caution">
    <text evidence="2">The sequence shown here is derived from an EMBL/GenBank/DDBJ whole genome shotgun (WGS) entry which is preliminary data.</text>
</comment>
<sequence length="299" mass="31814">MLTVSCRVTTRIPSATAPCSAQLRSRALAAQPRCDAQTGRKRQVEEARAVRRERPPAVVQQPAPPVAARSVRPPALTPELAAATAEFRRALVEHLGWTNQAAQAAAEEAAHSRNRNFYKYAGEVPSAAVVRGWAGWLSELGLARHDICRLTTAAADSRWWWVPHDRAPPQPLKGLLPQACALDIAEALAERYPTLLPKTAALLYLCHFNCLVAGDCDDSLGMLAGLAAEGVPPHLLHRLALQMAGFGSASPGSKYAAQVAASAARSSRPAASPAQAHLSSNANRSNILSADGLAVWEIV</sequence>
<protein>
    <submittedName>
        <fullName evidence="2">Uncharacterized protein</fullName>
    </submittedName>
</protein>
<name>A0AAD5H519_9CHLO</name>
<dbReference type="EMBL" id="JADXDR010000079">
    <property type="protein sequence ID" value="KAI7840500.1"/>
    <property type="molecule type" value="Genomic_DNA"/>
</dbReference>
<keyword evidence="3" id="KW-1185">Reference proteome</keyword>
<feature type="region of interest" description="Disordered" evidence="1">
    <location>
        <begin position="30"/>
        <end position="71"/>
    </location>
</feature>
<accession>A0AAD5H519</accession>
<organism evidence="2 3">
    <name type="scientific">Chlorella ohadii</name>
    <dbReference type="NCBI Taxonomy" id="2649997"/>
    <lineage>
        <taxon>Eukaryota</taxon>
        <taxon>Viridiplantae</taxon>
        <taxon>Chlorophyta</taxon>
        <taxon>core chlorophytes</taxon>
        <taxon>Trebouxiophyceae</taxon>
        <taxon>Chlorellales</taxon>
        <taxon>Chlorellaceae</taxon>
        <taxon>Chlorella clade</taxon>
        <taxon>Chlorella</taxon>
    </lineage>
</organism>
<feature type="compositionally biased region" description="Basic and acidic residues" evidence="1">
    <location>
        <begin position="42"/>
        <end position="55"/>
    </location>
</feature>
<gene>
    <name evidence="2" type="ORF">COHA_005799</name>
</gene>
<dbReference type="Proteomes" id="UP001205105">
    <property type="component" value="Unassembled WGS sequence"/>
</dbReference>
<dbReference type="AlphaFoldDB" id="A0AAD5H519"/>
<evidence type="ECO:0000313" key="3">
    <source>
        <dbReference type="Proteomes" id="UP001205105"/>
    </source>
</evidence>
<reference evidence="2" key="1">
    <citation type="submission" date="2020-11" db="EMBL/GenBank/DDBJ databases">
        <title>Chlorella ohadii genome sequencing and assembly.</title>
        <authorList>
            <person name="Murik O."/>
            <person name="Treves H."/>
            <person name="Kedem I."/>
            <person name="Shotland Y."/>
            <person name="Kaplan A."/>
        </authorList>
    </citation>
    <scope>NUCLEOTIDE SEQUENCE</scope>
    <source>
        <strain evidence="2">1</strain>
    </source>
</reference>
<feature type="compositionally biased region" description="Low complexity" evidence="1">
    <location>
        <begin position="56"/>
        <end position="71"/>
    </location>
</feature>